<dbReference type="GO" id="GO:0006303">
    <property type="term" value="P:double-strand break repair via nonhomologous end joining"/>
    <property type="evidence" value="ECO:0007669"/>
    <property type="project" value="TreeGrafter"/>
</dbReference>
<dbReference type="AlphaFoldDB" id="A0A8X6KB49"/>
<dbReference type="EMBL" id="BMAO01020324">
    <property type="protein sequence ID" value="GFQ66588.1"/>
    <property type="molecule type" value="Genomic_DNA"/>
</dbReference>
<dbReference type="GO" id="GO:0000793">
    <property type="term" value="C:condensed chromosome"/>
    <property type="evidence" value="ECO:0007669"/>
    <property type="project" value="TreeGrafter"/>
</dbReference>
<dbReference type="GO" id="GO:0000014">
    <property type="term" value="F:single-stranded DNA endodeoxyribonuclease activity"/>
    <property type="evidence" value="ECO:0007669"/>
    <property type="project" value="TreeGrafter"/>
</dbReference>
<dbReference type="GO" id="GO:0042800">
    <property type="term" value="F:histone H3K4 methyltransferase activity"/>
    <property type="evidence" value="ECO:0007669"/>
    <property type="project" value="TreeGrafter"/>
</dbReference>
<gene>
    <name evidence="1" type="primary">SETMAR_44</name>
    <name evidence="1" type="ORF">TNCT_472821</name>
</gene>
<dbReference type="GO" id="GO:0044774">
    <property type="term" value="P:mitotic DNA integrity checkpoint signaling"/>
    <property type="evidence" value="ECO:0007669"/>
    <property type="project" value="TreeGrafter"/>
</dbReference>
<organism evidence="1 2">
    <name type="scientific">Trichonephila clavata</name>
    <name type="common">Joro spider</name>
    <name type="synonym">Nephila clavata</name>
    <dbReference type="NCBI Taxonomy" id="2740835"/>
    <lineage>
        <taxon>Eukaryota</taxon>
        <taxon>Metazoa</taxon>
        <taxon>Ecdysozoa</taxon>
        <taxon>Arthropoda</taxon>
        <taxon>Chelicerata</taxon>
        <taxon>Arachnida</taxon>
        <taxon>Araneae</taxon>
        <taxon>Araneomorphae</taxon>
        <taxon>Entelegynae</taxon>
        <taxon>Araneoidea</taxon>
        <taxon>Nephilidae</taxon>
        <taxon>Trichonephila</taxon>
    </lineage>
</organism>
<reference evidence="1" key="1">
    <citation type="submission" date="2020-07" db="EMBL/GenBank/DDBJ databases">
        <title>Multicomponent nature underlies the extraordinary mechanical properties of spider dragline silk.</title>
        <authorList>
            <person name="Kono N."/>
            <person name="Nakamura H."/>
            <person name="Mori M."/>
            <person name="Yoshida Y."/>
            <person name="Ohtoshi R."/>
            <person name="Malay A.D."/>
            <person name="Moran D.A.P."/>
            <person name="Tomita M."/>
            <person name="Numata K."/>
            <person name="Arakawa K."/>
        </authorList>
    </citation>
    <scope>NUCLEOTIDE SEQUENCE</scope>
</reference>
<dbReference type="Proteomes" id="UP000887116">
    <property type="component" value="Unassembled WGS sequence"/>
</dbReference>
<protein>
    <submittedName>
        <fullName evidence="1">Histone-lysine N-methyltransferase SETMAR</fullName>
    </submittedName>
</protein>
<dbReference type="GO" id="GO:0005634">
    <property type="term" value="C:nucleus"/>
    <property type="evidence" value="ECO:0007669"/>
    <property type="project" value="TreeGrafter"/>
</dbReference>
<dbReference type="GO" id="GO:0003690">
    <property type="term" value="F:double-stranded DNA binding"/>
    <property type="evidence" value="ECO:0007669"/>
    <property type="project" value="TreeGrafter"/>
</dbReference>
<dbReference type="GO" id="GO:0046975">
    <property type="term" value="F:histone H3K36 methyltransferase activity"/>
    <property type="evidence" value="ECO:0007669"/>
    <property type="project" value="TreeGrafter"/>
</dbReference>
<sequence>MFCARWIPKILMEVHKFSRMGTGALEFLSWYHTNGKEFLNKIVTCEEICIAHVSGDKSTVYSMGLYRFTNPTLSVRKLMVTVFWDAEGILLVEFMTRGTTINSEIYSRKLKKL</sequence>
<dbReference type="GO" id="GO:0031297">
    <property type="term" value="P:replication fork processing"/>
    <property type="evidence" value="ECO:0007669"/>
    <property type="project" value="TreeGrafter"/>
</dbReference>
<comment type="caution">
    <text evidence="1">The sequence shown here is derived from an EMBL/GenBank/DDBJ whole genome shotgun (WGS) entry which is preliminary data.</text>
</comment>
<dbReference type="GO" id="GO:0000729">
    <property type="term" value="P:DNA double-strand break processing"/>
    <property type="evidence" value="ECO:0007669"/>
    <property type="project" value="TreeGrafter"/>
</dbReference>
<name>A0A8X6KB49_TRICU</name>
<dbReference type="Pfam" id="PF01359">
    <property type="entry name" value="Transposase_1"/>
    <property type="match status" value="1"/>
</dbReference>
<evidence type="ECO:0000313" key="1">
    <source>
        <dbReference type="EMBL" id="GFQ66588.1"/>
    </source>
</evidence>
<dbReference type="PANTHER" id="PTHR46060">
    <property type="entry name" value="MARINER MOS1 TRANSPOSASE-LIKE PROTEIN"/>
    <property type="match status" value="1"/>
</dbReference>
<dbReference type="InterPro" id="IPR001888">
    <property type="entry name" value="Transposase_1"/>
</dbReference>
<dbReference type="InterPro" id="IPR036397">
    <property type="entry name" value="RNaseH_sf"/>
</dbReference>
<proteinExistence type="predicted"/>
<evidence type="ECO:0000313" key="2">
    <source>
        <dbReference type="Proteomes" id="UP000887116"/>
    </source>
</evidence>
<dbReference type="GO" id="GO:0003697">
    <property type="term" value="F:single-stranded DNA binding"/>
    <property type="evidence" value="ECO:0007669"/>
    <property type="project" value="TreeGrafter"/>
</dbReference>
<dbReference type="Gene3D" id="3.30.420.10">
    <property type="entry name" value="Ribonuclease H-like superfamily/Ribonuclease H"/>
    <property type="match status" value="1"/>
</dbReference>
<accession>A0A8X6KB49</accession>
<dbReference type="PANTHER" id="PTHR46060:SF2">
    <property type="entry name" value="HISTONE-LYSINE N-METHYLTRANSFERASE SETMAR"/>
    <property type="match status" value="1"/>
</dbReference>
<dbReference type="InterPro" id="IPR052709">
    <property type="entry name" value="Transposase-MT_Hybrid"/>
</dbReference>
<keyword evidence="2" id="KW-1185">Reference proteome</keyword>
<dbReference type="GO" id="GO:0044547">
    <property type="term" value="F:DNA topoisomerase binding"/>
    <property type="evidence" value="ECO:0007669"/>
    <property type="project" value="TreeGrafter"/>
</dbReference>
<dbReference type="GO" id="GO:0015074">
    <property type="term" value="P:DNA integration"/>
    <property type="evidence" value="ECO:0007669"/>
    <property type="project" value="TreeGrafter"/>
</dbReference>
<dbReference type="GO" id="GO:0035861">
    <property type="term" value="C:site of double-strand break"/>
    <property type="evidence" value="ECO:0007669"/>
    <property type="project" value="TreeGrafter"/>
</dbReference>
<dbReference type="OrthoDB" id="10017160at2759"/>